<comment type="similarity">
    <text evidence="2">Belongs to the methyl-accepting chemotaxis (MCP) protein family.</text>
</comment>
<dbReference type="SUPFAM" id="SSF58104">
    <property type="entry name" value="Methyl-accepting chemotaxis protein (MCP) signaling domain"/>
    <property type="match status" value="1"/>
</dbReference>
<dbReference type="PROSITE" id="PS50111">
    <property type="entry name" value="CHEMOTAXIS_TRANSDUC_2"/>
    <property type="match status" value="1"/>
</dbReference>
<gene>
    <name evidence="8" type="primary">ctpH_2</name>
    <name evidence="8" type="ORF">MBUL_02374</name>
</gene>
<evidence type="ECO:0000259" key="6">
    <source>
        <dbReference type="PROSITE" id="PS50111"/>
    </source>
</evidence>
<keyword evidence="5" id="KW-1133">Transmembrane helix</keyword>
<dbReference type="PRINTS" id="PR00260">
    <property type="entry name" value="CHEMTRNSDUCR"/>
</dbReference>
<protein>
    <submittedName>
        <fullName evidence="8">Methyl-accepting chemotaxis protein CtpH</fullName>
    </submittedName>
</protein>
<dbReference type="Gene3D" id="1.10.287.950">
    <property type="entry name" value="Methyl-accepting chemotaxis protein"/>
    <property type="match status" value="1"/>
</dbReference>
<keyword evidence="1 3" id="KW-0807">Transducer</keyword>
<dbReference type="InterPro" id="IPR003660">
    <property type="entry name" value="HAMP_dom"/>
</dbReference>
<feature type="domain" description="HAMP" evidence="7">
    <location>
        <begin position="365"/>
        <end position="419"/>
    </location>
</feature>
<dbReference type="InterPro" id="IPR004089">
    <property type="entry name" value="MCPsignal_dom"/>
</dbReference>
<dbReference type="SUPFAM" id="SSF158472">
    <property type="entry name" value="HAMP domain-like"/>
    <property type="match status" value="1"/>
</dbReference>
<feature type="transmembrane region" description="Helical" evidence="5">
    <location>
        <begin position="12"/>
        <end position="32"/>
    </location>
</feature>
<dbReference type="Gene3D" id="6.10.340.10">
    <property type="match status" value="1"/>
</dbReference>
<evidence type="ECO:0000256" key="1">
    <source>
        <dbReference type="ARBA" id="ARBA00023224"/>
    </source>
</evidence>
<dbReference type="GO" id="GO:0004888">
    <property type="term" value="F:transmembrane signaling receptor activity"/>
    <property type="evidence" value="ECO:0007669"/>
    <property type="project" value="InterPro"/>
</dbReference>
<dbReference type="SMART" id="SM00304">
    <property type="entry name" value="HAMP"/>
    <property type="match status" value="1"/>
</dbReference>
<accession>A0A679IXW3</accession>
<dbReference type="GO" id="GO:0007165">
    <property type="term" value="P:signal transduction"/>
    <property type="evidence" value="ECO:0007669"/>
    <property type="project" value="UniProtKB-KW"/>
</dbReference>
<keyword evidence="5" id="KW-0472">Membrane</keyword>
<evidence type="ECO:0000256" key="3">
    <source>
        <dbReference type="PROSITE-ProRule" id="PRU00284"/>
    </source>
</evidence>
<dbReference type="PANTHER" id="PTHR32089:SF112">
    <property type="entry name" value="LYSOZYME-LIKE PROTEIN-RELATED"/>
    <property type="match status" value="1"/>
</dbReference>
<dbReference type="GO" id="GO:0006935">
    <property type="term" value="P:chemotaxis"/>
    <property type="evidence" value="ECO:0007669"/>
    <property type="project" value="InterPro"/>
</dbReference>
<keyword evidence="5" id="KW-0812">Transmembrane</keyword>
<keyword evidence="4" id="KW-0175">Coiled coil</keyword>
<evidence type="ECO:0000313" key="8">
    <source>
        <dbReference type="EMBL" id="CAA2103789.1"/>
    </source>
</evidence>
<dbReference type="EMBL" id="LR743504">
    <property type="protein sequence ID" value="CAA2103789.1"/>
    <property type="molecule type" value="Genomic_DNA"/>
</dbReference>
<dbReference type="Pfam" id="PF00672">
    <property type="entry name" value="HAMP"/>
    <property type="match status" value="1"/>
</dbReference>
<evidence type="ECO:0000259" key="7">
    <source>
        <dbReference type="PROSITE" id="PS50885"/>
    </source>
</evidence>
<dbReference type="PANTHER" id="PTHR32089">
    <property type="entry name" value="METHYL-ACCEPTING CHEMOTAXIS PROTEIN MCPB"/>
    <property type="match status" value="1"/>
</dbReference>
<dbReference type="PROSITE" id="PS50885">
    <property type="entry name" value="HAMP"/>
    <property type="match status" value="1"/>
</dbReference>
<name>A0A679IXW3_9HYPH</name>
<evidence type="ECO:0000256" key="2">
    <source>
        <dbReference type="ARBA" id="ARBA00029447"/>
    </source>
</evidence>
<sequence>MSIASSLNVRLPVIIVGLAMVSTAVMGSLSWYSAKSGLISAVQERLEFAATARKTGLELIADRARGDLAATAGNNQVSSNVGDLVESLDPTKADYAGLVQAFTSPTTAQERMAVEGTGTMYGRRHAKVQEVARKLVERPGYADLLFIDEEGRIVYTTTKGADFAHNLSEPELQKSGLAALIERLKTAEPDAVLTQDFAAYPADSGPSAFLGRGIYRRANVAMGTGQAASRIGFLVLRVTPALFDSSLSERNGLGATGQVMAVGSDGLLRGNPPLNASAKAGMPVATTGLDAESLKSGKPFVYGSGDKARLAATASISMLGSPWTIVAEQAQSEALHSVDSLTKSLLMSALAVLAATALVGLLFARTIVRPLGALARALQALARREILEEVPGSRRADEIGEIARAVVTIRDISLEDAAQQLRTTEASRMRAEIERRALLNELADNFERSVGRIVDGVSSASASLHDASNSMTMTVDGTVSRSTSVAATAHQTAGNVNAVAAAAEELGATVQEIGRQVEQAADMSRSAVDEASRTAETMRTLSVAATRIGDVVGMVQQIASQTNLLALNATIEAARAGEAGRGFAVVAAEVKSLAEQTSRATAEIHQQVEAIQGATNGASGAIQGIVSRIESMSMVTSSIAAAVEEQSLTTQEIVRNMGQASAGTGAMTTDIEEVARSAAEAGTSAGRVLTASEDLSAQSDSLRSEVGQFLATVRAA</sequence>
<evidence type="ECO:0000256" key="5">
    <source>
        <dbReference type="SAM" id="Phobius"/>
    </source>
</evidence>
<dbReference type="Pfam" id="PF00015">
    <property type="entry name" value="MCPsignal"/>
    <property type="match status" value="1"/>
</dbReference>
<feature type="domain" description="Methyl-accepting transducer" evidence="6">
    <location>
        <begin position="460"/>
        <end position="696"/>
    </location>
</feature>
<organism evidence="8">
    <name type="scientific">Methylobacterium bullatum</name>
    <dbReference type="NCBI Taxonomy" id="570505"/>
    <lineage>
        <taxon>Bacteria</taxon>
        <taxon>Pseudomonadati</taxon>
        <taxon>Pseudomonadota</taxon>
        <taxon>Alphaproteobacteria</taxon>
        <taxon>Hyphomicrobiales</taxon>
        <taxon>Methylobacteriaceae</taxon>
        <taxon>Methylobacterium</taxon>
    </lineage>
</organism>
<dbReference type="AlphaFoldDB" id="A0A679IXW3"/>
<dbReference type="GO" id="GO:0016020">
    <property type="term" value="C:membrane"/>
    <property type="evidence" value="ECO:0007669"/>
    <property type="project" value="InterPro"/>
</dbReference>
<dbReference type="InterPro" id="IPR004090">
    <property type="entry name" value="Chemotax_Me-accpt_rcpt"/>
</dbReference>
<evidence type="ECO:0000256" key="4">
    <source>
        <dbReference type="SAM" id="Coils"/>
    </source>
</evidence>
<feature type="coiled-coil region" evidence="4">
    <location>
        <begin position="414"/>
        <end position="441"/>
    </location>
</feature>
<reference evidence="8" key="1">
    <citation type="submission" date="2019-12" db="EMBL/GenBank/DDBJ databases">
        <authorList>
            <person name="Cremers G."/>
        </authorList>
    </citation>
    <scope>NUCLEOTIDE SEQUENCE</scope>
    <source>
        <strain evidence="8">Mbul1</strain>
    </source>
</reference>
<proteinExistence type="inferred from homology"/>
<dbReference type="SMART" id="SM00283">
    <property type="entry name" value="MA"/>
    <property type="match status" value="1"/>
</dbReference>